<evidence type="ECO:0000256" key="1">
    <source>
        <dbReference type="SAM" id="Phobius"/>
    </source>
</evidence>
<proteinExistence type="predicted"/>
<name>A0A1H9EG08_9SPIR</name>
<feature type="transmembrane region" description="Helical" evidence="1">
    <location>
        <begin position="119"/>
        <end position="140"/>
    </location>
</feature>
<gene>
    <name evidence="2" type="ORF">SAMN04487977_103147</name>
</gene>
<accession>A0A1H9EG08</accession>
<keyword evidence="3" id="KW-1185">Reference proteome</keyword>
<sequence length="256" mass="29254">MGNHSIYSEKFQTGIRISAILASIILLISNIFRIVEIDTNIYGLDSLSEYFVFSINCVCIILCILLAIFPVKIGFITIISFLYCVICSFDYRNSMATAMFFVGITSLFARGMNPKNQKIQVSLSVLLYFLLSLVSLRFGVRKLLVELVFRMASSLVILISYLFVFYYIDNSINQENNKRLNLAEYEGLDARDAKILTKIQQHIKYDAIAPEVYLGVGALKNRLKCVYTILEVGDKHGFLNRYEEFEIVYDEDKVKG</sequence>
<keyword evidence="1" id="KW-1133">Transmembrane helix</keyword>
<protein>
    <submittedName>
        <fullName evidence="2">Uncharacterized protein</fullName>
    </submittedName>
</protein>
<dbReference type="AlphaFoldDB" id="A0A1H9EG08"/>
<organism evidence="2 3">
    <name type="scientific">Treponema bryantii</name>
    <dbReference type="NCBI Taxonomy" id="163"/>
    <lineage>
        <taxon>Bacteria</taxon>
        <taxon>Pseudomonadati</taxon>
        <taxon>Spirochaetota</taxon>
        <taxon>Spirochaetia</taxon>
        <taxon>Spirochaetales</taxon>
        <taxon>Treponemataceae</taxon>
        <taxon>Treponema</taxon>
    </lineage>
</organism>
<dbReference type="EMBL" id="FOFU01000003">
    <property type="protein sequence ID" value="SEQ24599.1"/>
    <property type="molecule type" value="Genomic_DNA"/>
</dbReference>
<dbReference type="RefSeq" id="WP_074642248.1">
    <property type="nucleotide sequence ID" value="NZ_FOFU01000003.1"/>
</dbReference>
<feature type="transmembrane region" description="Helical" evidence="1">
    <location>
        <begin position="47"/>
        <end position="67"/>
    </location>
</feature>
<reference evidence="2 3" key="1">
    <citation type="submission" date="2016-10" db="EMBL/GenBank/DDBJ databases">
        <authorList>
            <person name="de Groot N.N."/>
        </authorList>
    </citation>
    <scope>NUCLEOTIDE SEQUENCE [LARGE SCALE GENOMIC DNA]</scope>
    <source>
        <strain evidence="2 3">B25</strain>
    </source>
</reference>
<dbReference type="Proteomes" id="UP000182360">
    <property type="component" value="Unassembled WGS sequence"/>
</dbReference>
<evidence type="ECO:0000313" key="2">
    <source>
        <dbReference type="EMBL" id="SEQ24599.1"/>
    </source>
</evidence>
<feature type="transmembrane region" description="Helical" evidence="1">
    <location>
        <begin position="147"/>
        <end position="168"/>
    </location>
</feature>
<keyword evidence="1" id="KW-0812">Transmembrane</keyword>
<keyword evidence="1" id="KW-0472">Membrane</keyword>
<feature type="transmembrane region" description="Helical" evidence="1">
    <location>
        <begin position="15"/>
        <end position="35"/>
    </location>
</feature>
<evidence type="ECO:0000313" key="3">
    <source>
        <dbReference type="Proteomes" id="UP000182360"/>
    </source>
</evidence>
<feature type="transmembrane region" description="Helical" evidence="1">
    <location>
        <begin position="73"/>
        <end position="89"/>
    </location>
</feature>